<dbReference type="Pfam" id="PF07985">
    <property type="entry name" value="SRR1"/>
    <property type="match status" value="1"/>
</dbReference>
<dbReference type="EMBL" id="CM001885">
    <property type="protein sequence ID" value="EOY13674.1"/>
    <property type="molecule type" value="Genomic_DNA"/>
</dbReference>
<accession>A0A061FGX3</accession>
<dbReference type="GO" id="GO:0005634">
    <property type="term" value="C:nucleus"/>
    <property type="evidence" value="ECO:0000318"/>
    <property type="project" value="GO_Central"/>
</dbReference>
<reference evidence="2 3" key="1">
    <citation type="journal article" date="2013" name="Genome Biol.">
        <title>The genome sequence of the most widely cultivated cacao type and its use to identify candidate genes regulating pod color.</title>
        <authorList>
            <person name="Motamayor J.C."/>
            <person name="Mockaitis K."/>
            <person name="Schmutz J."/>
            <person name="Haiminen N."/>
            <person name="Iii D.L."/>
            <person name="Cornejo O."/>
            <person name="Findley S.D."/>
            <person name="Zheng P."/>
            <person name="Utro F."/>
            <person name="Royaert S."/>
            <person name="Saski C."/>
            <person name="Jenkins J."/>
            <person name="Podicheti R."/>
            <person name="Zhao M."/>
            <person name="Scheffler B.E."/>
            <person name="Stack J.C."/>
            <person name="Feltus F.A."/>
            <person name="Mustiga G.M."/>
            <person name="Amores F."/>
            <person name="Phillips W."/>
            <person name="Marelli J.P."/>
            <person name="May G.D."/>
            <person name="Shapiro H."/>
            <person name="Ma J."/>
            <person name="Bustamante C.D."/>
            <person name="Schnell R.J."/>
            <person name="Main D."/>
            <person name="Gilbert D."/>
            <person name="Parida L."/>
            <person name="Kuhn D.N."/>
        </authorList>
    </citation>
    <scope>NUCLEOTIDE SEQUENCE [LARGE SCALE GENOMIC DNA]</scope>
    <source>
        <strain evidence="3">cv. Matina 1-6</strain>
    </source>
</reference>
<evidence type="ECO:0000259" key="1">
    <source>
        <dbReference type="Pfam" id="PF07985"/>
    </source>
</evidence>
<dbReference type="Proteomes" id="UP000026915">
    <property type="component" value="Chromosome 7"/>
</dbReference>
<dbReference type="PANTHER" id="PTHR28626">
    <property type="entry name" value="SRR1-LIKE PROTEIN"/>
    <property type="match status" value="1"/>
</dbReference>
<gene>
    <name evidence="2" type="ORF">TCM_032315</name>
</gene>
<dbReference type="GO" id="GO:0005737">
    <property type="term" value="C:cytoplasm"/>
    <property type="evidence" value="ECO:0000318"/>
    <property type="project" value="GO_Central"/>
</dbReference>
<dbReference type="eggNOG" id="KOG3131">
    <property type="taxonomic scope" value="Eukaryota"/>
</dbReference>
<name>A0A061FGX3_THECC</name>
<dbReference type="HOGENOM" id="CLU_066769_0_0_1"/>
<dbReference type="Gramene" id="EOY13674">
    <property type="protein sequence ID" value="EOY13674"/>
    <property type="gene ID" value="TCM_032315"/>
</dbReference>
<organism evidence="2 3">
    <name type="scientific">Theobroma cacao</name>
    <name type="common">Cacao</name>
    <name type="synonym">Cocoa</name>
    <dbReference type="NCBI Taxonomy" id="3641"/>
    <lineage>
        <taxon>Eukaryota</taxon>
        <taxon>Viridiplantae</taxon>
        <taxon>Streptophyta</taxon>
        <taxon>Embryophyta</taxon>
        <taxon>Tracheophyta</taxon>
        <taxon>Spermatophyta</taxon>
        <taxon>Magnoliopsida</taxon>
        <taxon>eudicotyledons</taxon>
        <taxon>Gunneridae</taxon>
        <taxon>Pentapetalae</taxon>
        <taxon>rosids</taxon>
        <taxon>malvids</taxon>
        <taxon>Malvales</taxon>
        <taxon>Malvaceae</taxon>
        <taxon>Byttnerioideae</taxon>
        <taxon>Theobroma</taxon>
    </lineage>
</organism>
<sequence>MVIYALGSLEEGKSSKYQLAIALLLQQDFFNWITSIEVFDPVLSPTDIIVLEKLGCTVLTVNEDCERRVERPTLFFMPYVPKNLIGNLLEANWSPSNIHQVILLTNKMSTSLEHYQDLLQEGERYSDRISFKERMEYLEAIQKCIQEIKINGNFVDIFLDDLEDVTDNALVHLNFAYLPIMTQMQYLEAIQKYTEEIGIRSLGESKDNLLYNFAFHFFNVAPEIDMQTLLQVVVPRIDQIGFSHDVGDEEIQLKFDRQFDKLWKKEEEQMVAIIEELIIEAWNDQMAEIENAL</sequence>
<dbReference type="InterPro" id="IPR040044">
    <property type="entry name" value="SRR1L"/>
</dbReference>
<evidence type="ECO:0000313" key="2">
    <source>
        <dbReference type="EMBL" id="EOY13674.1"/>
    </source>
</evidence>
<dbReference type="PANTHER" id="PTHR28626:SF4">
    <property type="entry name" value="PROTEIN SENSITIVITY TO RED LIGHT REDUCED 1-LIKE"/>
    <property type="match status" value="1"/>
</dbReference>
<evidence type="ECO:0000313" key="3">
    <source>
        <dbReference type="Proteomes" id="UP000026915"/>
    </source>
</evidence>
<protein>
    <submittedName>
        <fullName evidence="2">Sensitivity to red light reduced 1</fullName>
    </submittedName>
</protein>
<proteinExistence type="predicted"/>
<dbReference type="InParanoid" id="A0A061FGX3"/>
<dbReference type="AlphaFoldDB" id="A0A061FGX3"/>
<dbReference type="InterPro" id="IPR012942">
    <property type="entry name" value="SRR1-like"/>
</dbReference>
<keyword evidence="3" id="KW-1185">Reference proteome</keyword>
<feature type="domain" description="SRR1-like" evidence="1">
    <location>
        <begin position="1"/>
        <end position="153"/>
    </location>
</feature>